<evidence type="ECO:0000256" key="3">
    <source>
        <dbReference type="PIRSR" id="PIRSR000137-2"/>
    </source>
</evidence>
<organism evidence="6 7">
    <name type="scientific">Aspergillus glaucus CBS 516.65</name>
    <dbReference type="NCBI Taxonomy" id="1160497"/>
    <lineage>
        <taxon>Eukaryota</taxon>
        <taxon>Fungi</taxon>
        <taxon>Dikarya</taxon>
        <taxon>Ascomycota</taxon>
        <taxon>Pezizomycotina</taxon>
        <taxon>Eurotiomycetes</taxon>
        <taxon>Eurotiomycetidae</taxon>
        <taxon>Eurotiales</taxon>
        <taxon>Aspergillaceae</taxon>
        <taxon>Aspergillus</taxon>
        <taxon>Aspergillus subgen. Aspergillus</taxon>
    </lineage>
</organism>
<dbReference type="PANTHER" id="PTHR11552:SF134">
    <property type="entry name" value="GLUCOSE-METHANOL-CHOLINE OXIDOREDUCTASE N-TERMINAL DOMAIN-CONTAINING PROTEIN"/>
    <property type="match status" value="1"/>
</dbReference>
<dbReference type="AlphaFoldDB" id="A0A1L9V3F3"/>
<name>A0A1L9V3F3_ASPGL</name>
<dbReference type="Pfam" id="PF00732">
    <property type="entry name" value="GMC_oxred_N"/>
    <property type="match status" value="1"/>
</dbReference>
<comment type="cofactor">
    <cofactor evidence="3">
        <name>FAD</name>
        <dbReference type="ChEBI" id="CHEBI:57692"/>
    </cofactor>
</comment>
<evidence type="ECO:0008006" key="8">
    <source>
        <dbReference type="Google" id="ProtNLM"/>
    </source>
</evidence>
<dbReference type="Pfam" id="PF05199">
    <property type="entry name" value="GMC_oxred_C"/>
    <property type="match status" value="1"/>
</dbReference>
<dbReference type="GO" id="GO:0016614">
    <property type="term" value="F:oxidoreductase activity, acting on CH-OH group of donors"/>
    <property type="evidence" value="ECO:0007669"/>
    <property type="project" value="InterPro"/>
</dbReference>
<dbReference type="InterPro" id="IPR012132">
    <property type="entry name" value="GMC_OxRdtase"/>
</dbReference>
<dbReference type="SUPFAM" id="SSF51905">
    <property type="entry name" value="FAD/NAD(P)-binding domain"/>
    <property type="match status" value="1"/>
</dbReference>
<dbReference type="GO" id="GO:0050660">
    <property type="term" value="F:flavin adenine dinucleotide binding"/>
    <property type="evidence" value="ECO:0007669"/>
    <property type="project" value="InterPro"/>
</dbReference>
<dbReference type="Proteomes" id="UP000184300">
    <property type="component" value="Unassembled WGS sequence"/>
</dbReference>
<evidence type="ECO:0000256" key="2">
    <source>
        <dbReference type="PIRSR" id="PIRSR000137-1"/>
    </source>
</evidence>
<dbReference type="InterPro" id="IPR036188">
    <property type="entry name" value="FAD/NAD-bd_sf"/>
</dbReference>
<feature type="domain" description="Glucose-methanol-choline oxidoreductase N-terminal" evidence="4">
    <location>
        <begin position="93"/>
        <end position="322"/>
    </location>
</feature>
<proteinExistence type="inferred from homology"/>
<feature type="binding site" evidence="3">
    <location>
        <position position="250"/>
    </location>
    <ligand>
        <name>FAD</name>
        <dbReference type="ChEBI" id="CHEBI:57692"/>
    </ligand>
</feature>
<keyword evidence="7" id="KW-1185">Reference proteome</keyword>
<accession>A0A1L9V3F3</accession>
<dbReference type="SUPFAM" id="SSF54373">
    <property type="entry name" value="FAD-linked reductases, C-terminal domain"/>
    <property type="match status" value="1"/>
</dbReference>
<dbReference type="InterPro" id="IPR000172">
    <property type="entry name" value="GMC_OxRdtase_N"/>
</dbReference>
<evidence type="ECO:0000259" key="4">
    <source>
        <dbReference type="Pfam" id="PF00732"/>
    </source>
</evidence>
<dbReference type="VEuPathDB" id="FungiDB:ASPGLDRAFT_138900"/>
<dbReference type="InterPro" id="IPR007867">
    <property type="entry name" value="GMC_OxRtase_C"/>
</dbReference>
<keyword evidence="3" id="KW-0274">FAD</keyword>
<gene>
    <name evidence="6" type="ORF">ASPGLDRAFT_138900</name>
</gene>
<protein>
    <recommendedName>
        <fullName evidence="8">Glucose-methanol-choline oxidoreductase N-terminal domain-containing protein</fullName>
    </recommendedName>
</protein>
<feature type="binding site" evidence="3">
    <location>
        <begin position="516"/>
        <end position="517"/>
    </location>
    <ligand>
        <name>FAD</name>
        <dbReference type="ChEBI" id="CHEBI:57692"/>
    </ligand>
</feature>
<comment type="similarity">
    <text evidence="1">Belongs to the GMC oxidoreductase family.</text>
</comment>
<keyword evidence="3" id="KW-0285">Flavoprotein</keyword>
<evidence type="ECO:0000256" key="1">
    <source>
        <dbReference type="ARBA" id="ARBA00010790"/>
    </source>
</evidence>
<feature type="active site" description="Proton acceptor" evidence="2">
    <location>
        <position position="561"/>
    </location>
</feature>
<feature type="binding site" evidence="3">
    <location>
        <begin position="113"/>
        <end position="116"/>
    </location>
    <ligand>
        <name>FAD</name>
        <dbReference type="ChEBI" id="CHEBI:57692"/>
    </ligand>
</feature>
<dbReference type="RefSeq" id="XP_022395144.1">
    <property type="nucleotide sequence ID" value="XM_022541661.1"/>
</dbReference>
<feature type="domain" description="Glucose-methanol-choline oxidoreductase C-terminal" evidence="5">
    <location>
        <begin position="437"/>
        <end position="570"/>
    </location>
</feature>
<dbReference type="STRING" id="1160497.A0A1L9V3F3"/>
<dbReference type="PIRSF" id="PIRSF000137">
    <property type="entry name" value="Alcohol_oxidase"/>
    <property type="match status" value="1"/>
</dbReference>
<dbReference type="OrthoDB" id="269227at2759"/>
<reference evidence="7" key="1">
    <citation type="journal article" date="2017" name="Genome Biol.">
        <title>Comparative genomics reveals high biological diversity and specific adaptations in the industrially and medically important fungal genus Aspergillus.</title>
        <authorList>
            <person name="de Vries R.P."/>
            <person name="Riley R."/>
            <person name="Wiebenga A."/>
            <person name="Aguilar-Osorio G."/>
            <person name="Amillis S."/>
            <person name="Uchima C.A."/>
            <person name="Anderluh G."/>
            <person name="Asadollahi M."/>
            <person name="Askin M."/>
            <person name="Barry K."/>
            <person name="Battaglia E."/>
            <person name="Bayram O."/>
            <person name="Benocci T."/>
            <person name="Braus-Stromeyer S.A."/>
            <person name="Caldana C."/>
            <person name="Canovas D."/>
            <person name="Cerqueira G.C."/>
            <person name="Chen F."/>
            <person name="Chen W."/>
            <person name="Choi C."/>
            <person name="Clum A."/>
            <person name="Dos Santos R.A."/>
            <person name="Damasio A.R."/>
            <person name="Diallinas G."/>
            <person name="Emri T."/>
            <person name="Fekete E."/>
            <person name="Flipphi M."/>
            <person name="Freyberg S."/>
            <person name="Gallo A."/>
            <person name="Gournas C."/>
            <person name="Habgood R."/>
            <person name="Hainaut M."/>
            <person name="Harispe M.L."/>
            <person name="Henrissat B."/>
            <person name="Hilden K.S."/>
            <person name="Hope R."/>
            <person name="Hossain A."/>
            <person name="Karabika E."/>
            <person name="Karaffa L."/>
            <person name="Karanyi Z."/>
            <person name="Krasevec N."/>
            <person name="Kuo A."/>
            <person name="Kusch H."/>
            <person name="LaButti K."/>
            <person name="Lagendijk E.L."/>
            <person name="Lapidus A."/>
            <person name="Levasseur A."/>
            <person name="Lindquist E."/>
            <person name="Lipzen A."/>
            <person name="Logrieco A.F."/>
            <person name="MacCabe A."/>
            <person name="Maekelae M.R."/>
            <person name="Malavazi I."/>
            <person name="Melin P."/>
            <person name="Meyer V."/>
            <person name="Mielnichuk N."/>
            <person name="Miskei M."/>
            <person name="Molnar A.P."/>
            <person name="Mule G."/>
            <person name="Ngan C.Y."/>
            <person name="Orejas M."/>
            <person name="Orosz E."/>
            <person name="Ouedraogo J.P."/>
            <person name="Overkamp K.M."/>
            <person name="Park H.-S."/>
            <person name="Perrone G."/>
            <person name="Piumi F."/>
            <person name="Punt P.J."/>
            <person name="Ram A.F."/>
            <person name="Ramon A."/>
            <person name="Rauscher S."/>
            <person name="Record E."/>
            <person name="Riano-Pachon D.M."/>
            <person name="Robert V."/>
            <person name="Roehrig J."/>
            <person name="Ruller R."/>
            <person name="Salamov A."/>
            <person name="Salih N.S."/>
            <person name="Samson R.A."/>
            <person name="Sandor E."/>
            <person name="Sanguinetti M."/>
            <person name="Schuetze T."/>
            <person name="Sepcic K."/>
            <person name="Shelest E."/>
            <person name="Sherlock G."/>
            <person name="Sophianopoulou V."/>
            <person name="Squina F.M."/>
            <person name="Sun H."/>
            <person name="Susca A."/>
            <person name="Todd R.B."/>
            <person name="Tsang A."/>
            <person name="Unkles S.E."/>
            <person name="van de Wiele N."/>
            <person name="van Rossen-Uffink D."/>
            <person name="Oliveira J.V."/>
            <person name="Vesth T.C."/>
            <person name="Visser J."/>
            <person name="Yu J.-H."/>
            <person name="Zhou M."/>
            <person name="Andersen M.R."/>
            <person name="Archer D.B."/>
            <person name="Baker S.E."/>
            <person name="Benoit I."/>
            <person name="Brakhage A.A."/>
            <person name="Braus G.H."/>
            <person name="Fischer R."/>
            <person name="Frisvad J.C."/>
            <person name="Goldman G.H."/>
            <person name="Houbraken J."/>
            <person name="Oakley B."/>
            <person name="Pocsi I."/>
            <person name="Scazzocchio C."/>
            <person name="Seiboth B."/>
            <person name="vanKuyk P.A."/>
            <person name="Wortman J."/>
            <person name="Dyer P.S."/>
            <person name="Grigoriev I.V."/>
        </authorList>
    </citation>
    <scope>NUCLEOTIDE SEQUENCE [LARGE SCALE GENOMIC DNA]</scope>
    <source>
        <strain evidence="7">CBS 516.65</strain>
    </source>
</reference>
<dbReference type="EMBL" id="KV878938">
    <property type="protein sequence ID" value="OJJ78446.1"/>
    <property type="molecule type" value="Genomic_DNA"/>
</dbReference>
<feature type="active site" description="Proton donor" evidence="2">
    <location>
        <position position="517"/>
    </location>
</feature>
<dbReference type="Gene3D" id="3.30.560.10">
    <property type="entry name" value="Glucose Oxidase, domain 3"/>
    <property type="match status" value="1"/>
</dbReference>
<dbReference type="GeneID" id="34457922"/>
<evidence type="ECO:0000313" key="7">
    <source>
        <dbReference type="Proteomes" id="UP000184300"/>
    </source>
</evidence>
<dbReference type="PANTHER" id="PTHR11552">
    <property type="entry name" value="GLUCOSE-METHANOL-CHOLINE GMC OXIDOREDUCTASE"/>
    <property type="match status" value="1"/>
</dbReference>
<dbReference type="Gene3D" id="3.50.50.60">
    <property type="entry name" value="FAD/NAD(P)-binding domain"/>
    <property type="match status" value="1"/>
</dbReference>
<evidence type="ECO:0000259" key="5">
    <source>
        <dbReference type="Pfam" id="PF05199"/>
    </source>
</evidence>
<evidence type="ECO:0000313" key="6">
    <source>
        <dbReference type="EMBL" id="OJJ78446.1"/>
    </source>
</evidence>
<sequence length="583" mass="64599">MILSSLAVRLTHSHLYIKSSPVRSTDATLCLGGPAGSTLAANLAKASQKPKVLLLEAGGRNEDRNLRVDGQRWLTFQNKDMNWGYKTSPQSDCNGREIDYSRGLGLGGSSAINFGVYSVGARDDYEEWARIVGDDAYAWKPTQRRLKALETFHGDLPQGIDSKYASPKADDHGTAGPLHVGFASEWERDLPPLLDVFQQAGFPLNPDHNSGNPIGMSVLINSSYKGVRSTASDQLVLCSGNLTVVTDAPVQRVVLEGKKVVGVEANGQKYLASKEVILSAGSLNDPKILMHSGIGPEDQLQKFDIPVVHPVPAMGKGLRDHCFVPLVNVRKEQSTDRRAFYGDKKAMDEALEQWNNHGTGPWSKFACELGIGWFKLDKLTSSKEFQELPESEQKFLLQETVPHYEILTHFPIHWFIPDFPQSALDYSCLLVFFFNAQTRGEVTLQSADPDVPLHFDPKFLAHPFDRRAAIEALRDAFRIARHEDYVKDNVQELAGPKSDSDEDLLEYWRQNISTSWHMTGTLKMGKQGDADAAVDSNFRLMGIENLRVADMSVVPVLANCHVQAVAYVTGATCAEKLINEYQL</sequence>